<evidence type="ECO:0000313" key="4">
    <source>
        <dbReference type="Proteomes" id="UP001347796"/>
    </source>
</evidence>
<proteinExistence type="predicted"/>
<dbReference type="Proteomes" id="UP001347796">
    <property type="component" value="Unassembled WGS sequence"/>
</dbReference>
<feature type="chain" id="PRO_5042916834" evidence="2">
    <location>
        <begin position="23"/>
        <end position="155"/>
    </location>
</feature>
<evidence type="ECO:0000256" key="2">
    <source>
        <dbReference type="SAM" id="SignalP"/>
    </source>
</evidence>
<feature type="signal peptide" evidence="2">
    <location>
        <begin position="1"/>
        <end position="22"/>
    </location>
</feature>
<dbReference type="AlphaFoldDB" id="A0AAN8PP02"/>
<keyword evidence="2" id="KW-0732">Signal</keyword>
<reference evidence="3 4" key="1">
    <citation type="submission" date="2024-01" db="EMBL/GenBank/DDBJ databases">
        <title>The genome of the rayed Mediterranean limpet Patella caerulea (Linnaeus, 1758).</title>
        <authorList>
            <person name="Anh-Thu Weber A."/>
            <person name="Halstead-Nussloch G."/>
        </authorList>
    </citation>
    <scope>NUCLEOTIDE SEQUENCE [LARGE SCALE GENOMIC DNA]</scope>
    <source>
        <strain evidence="3">AATW-2023a</strain>
        <tissue evidence="3">Whole specimen</tissue>
    </source>
</reference>
<gene>
    <name evidence="3" type="ORF">SNE40_008732</name>
</gene>
<dbReference type="EMBL" id="JAZGQO010000007">
    <property type="protein sequence ID" value="KAK6180734.1"/>
    <property type="molecule type" value="Genomic_DNA"/>
</dbReference>
<feature type="compositionally biased region" description="Basic residues" evidence="1">
    <location>
        <begin position="141"/>
        <end position="155"/>
    </location>
</feature>
<feature type="compositionally biased region" description="Gly residues" evidence="1">
    <location>
        <begin position="125"/>
        <end position="137"/>
    </location>
</feature>
<protein>
    <submittedName>
        <fullName evidence="3">Uncharacterized protein</fullName>
    </submittedName>
</protein>
<evidence type="ECO:0000256" key="1">
    <source>
        <dbReference type="SAM" id="MobiDB-lite"/>
    </source>
</evidence>
<keyword evidence="4" id="KW-1185">Reference proteome</keyword>
<name>A0AAN8PP02_PATCE</name>
<organism evidence="3 4">
    <name type="scientific">Patella caerulea</name>
    <name type="common">Rayed Mediterranean limpet</name>
    <dbReference type="NCBI Taxonomy" id="87958"/>
    <lineage>
        <taxon>Eukaryota</taxon>
        <taxon>Metazoa</taxon>
        <taxon>Spiralia</taxon>
        <taxon>Lophotrochozoa</taxon>
        <taxon>Mollusca</taxon>
        <taxon>Gastropoda</taxon>
        <taxon>Patellogastropoda</taxon>
        <taxon>Patelloidea</taxon>
        <taxon>Patellidae</taxon>
        <taxon>Patella</taxon>
    </lineage>
</organism>
<sequence>MMFKLLICCVFVAAFKQNFVDGLNSNLKIASELRAMKQLARDDVRDQGQKKLSEDKIPMLKDRLASKKNKYGEDEIGAEVEKMADNSRDALHKLPHVVPNRQGDKLGEVVKARYRIKRSVEAQAQGGGNGGGYGVAGRGFMKGHRGHRVHHWGQS</sequence>
<feature type="region of interest" description="Disordered" evidence="1">
    <location>
        <begin position="123"/>
        <end position="155"/>
    </location>
</feature>
<accession>A0AAN8PP02</accession>
<evidence type="ECO:0000313" key="3">
    <source>
        <dbReference type="EMBL" id="KAK6180734.1"/>
    </source>
</evidence>
<comment type="caution">
    <text evidence="3">The sequence shown here is derived from an EMBL/GenBank/DDBJ whole genome shotgun (WGS) entry which is preliminary data.</text>
</comment>